<dbReference type="EMBL" id="CP066167">
    <property type="protein sequence ID" value="QQD17572.1"/>
    <property type="molecule type" value="Genomic_DNA"/>
</dbReference>
<accession>A0A7T4UPH5</accession>
<evidence type="ECO:0000256" key="1">
    <source>
        <dbReference type="ARBA" id="ARBA00004167"/>
    </source>
</evidence>
<dbReference type="NCBIfam" id="TIGR01352">
    <property type="entry name" value="tonB_Cterm"/>
    <property type="match status" value="1"/>
</dbReference>
<name>A0A7T4UPH5_9GAMM</name>
<evidence type="ECO:0000256" key="3">
    <source>
        <dbReference type="ARBA" id="ARBA00022989"/>
    </source>
</evidence>
<dbReference type="GO" id="GO:0005886">
    <property type="term" value="C:plasma membrane"/>
    <property type="evidence" value="ECO:0007669"/>
    <property type="project" value="UniProtKB-SubCell"/>
</dbReference>
<keyword evidence="5" id="KW-1003">Cell membrane</keyword>
<feature type="compositionally biased region" description="Basic and acidic residues" evidence="6">
    <location>
        <begin position="70"/>
        <end position="120"/>
    </location>
</feature>
<dbReference type="InterPro" id="IPR006260">
    <property type="entry name" value="TonB/TolA_C"/>
</dbReference>
<keyword evidence="5" id="KW-0813">Transport</keyword>
<keyword evidence="4" id="KW-0472">Membrane</keyword>
<dbReference type="KEGG" id="snan:I6N98_14620"/>
<keyword evidence="8" id="KW-1185">Reference proteome</keyword>
<evidence type="ECO:0000256" key="6">
    <source>
        <dbReference type="SAM" id="MobiDB-lite"/>
    </source>
</evidence>
<dbReference type="RefSeq" id="WP_198569071.1">
    <property type="nucleotide sequence ID" value="NZ_CP066167.1"/>
</dbReference>
<keyword evidence="2" id="KW-0812">Transmembrane</keyword>
<dbReference type="GO" id="GO:0015891">
    <property type="term" value="P:siderophore transport"/>
    <property type="evidence" value="ECO:0007669"/>
    <property type="project" value="InterPro"/>
</dbReference>
<evidence type="ECO:0000256" key="4">
    <source>
        <dbReference type="ARBA" id="ARBA00023136"/>
    </source>
</evidence>
<feature type="region of interest" description="Disordered" evidence="6">
    <location>
        <begin position="44"/>
        <end position="120"/>
    </location>
</feature>
<keyword evidence="5" id="KW-0735">Signal-anchor</keyword>
<organism evidence="7 8">
    <name type="scientific">Spongiibacter nanhainus</name>
    <dbReference type="NCBI Taxonomy" id="2794344"/>
    <lineage>
        <taxon>Bacteria</taxon>
        <taxon>Pseudomonadati</taxon>
        <taxon>Pseudomonadota</taxon>
        <taxon>Gammaproteobacteria</taxon>
        <taxon>Cellvibrionales</taxon>
        <taxon>Spongiibacteraceae</taxon>
        <taxon>Spongiibacter</taxon>
    </lineage>
</organism>
<sequence length="246" mass="27503">MQLIPALATLLLHGLIALLIIVGVPGLQQSQELKAKPRVIHAKLVVEKPPPAPPKKAPPPKPAPKPKPKPKPEPKPAPKPEPKPEPKPKGPTPEEIRKKKAEERAREKAREEAKQRALEEQIRRQQEEELAAAIASEDEAIEDAELASTYSDLIADLVQRNWRRPPTARNNMVVVVRFEILPTGEFINPNVVDSSGHLAFDQSALDAIERVGQVQELRELAAKEPGVFSKNFRRFTIRFNPTDLRR</sequence>
<keyword evidence="5" id="KW-0997">Cell inner membrane</keyword>
<keyword evidence="3" id="KW-1133">Transmembrane helix</keyword>
<dbReference type="PRINTS" id="PR01374">
    <property type="entry name" value="TONBPROTEIN"/>
</dbReference>
<comment type="subcellular location">
    <subcellularLocation>
        <location evidence="5">Cell inner membrane</location>
        <topology evidence="5">Single-pass membrane protein</topology>
        <orientation evidence="5">Periplasmic side</orientation>
    </subcellularLocation>
    <subcellularLocation>
        <location evidence="1">Membrane</location>
        <topology evidence="1">Single-pass membrane protein</topology>
    </subcellularLocation>
</comment>
<evidence type="ECO:0000256" key="5">
    <source>
        <dbReference type="RuleBase" id="RU362123"/>
    </source>
</evidence>
<dbReference type="InterPro" id="IPR003538">
    <property type="entry name" value="TonB"/>
</dbReference>
<dbReference type="Proteomes" id="UP000596063">
    <property type="component" value="Chromosome"/>
</dbReference>
<gene>
    <name evidence="7" type="ORF">I6N98_14620</name>
</gene>
<proteinExistence type="inferred from homology"/>
<reference evidence="7 8" key="1">
    <citation type="submission" date="2020-12" db="EMBL/GenBank/DDBJ databases">
        <authorList>
            <person name="Shan Y."/>
        </authorList>
    </citation>
    <scope>NUCLEOTIDE SEQUENCE [LARGE SCALE GENOMIC DNA]</scope>
    <source>
        <strain evidence="8">csc3.9</strain>
    </source>
</reference>
<dbReference type="AlphaFoldDB" id="A0A7T4UPH5"/>
<comment type="function">
    <text evidence="5">Interacts with outer membrane receptor proteins that carry out high-affinity binding and energy dependent uptake into the periplasmic space of specific substrates. It could act to transduce energy from the cytoplasmic membrane to specific energy-requiring processes in the outer membrane, resulting in the release into the periplasm of ligands bound by these outer membrane proteins.</text>
</comment>
<evidence type="ECO:0000313" key="8">
    <source>
        <dbReference type="Proteomes" id="UP000596063"/>
    </source>
</evidence>
<keyword evidence="5" id="KW-0653">Protein transport</keyword>
<dbReference type="Pfam" id="PF13103">
    <property type="entry name" value="TonB_2"/>
    <property type="match status" value="1"/>
</dbReference>
<protein>
    <recommendedName>
        <fullName evidence="5">Protein TonB</fullName>
    </recommendedName>
</protein>
<dbReference type="GO" id="GO:0015031">
    <property type="term" value="P:protein transport"/>
    <property type="evidence" value="ECO:0007669"/>
    <property type="project" value="UniProtKB-UniRule"/>
</dbReference>
<dbReference type="Gene3D" id="3.30.1150.10">
    <property type="match status" value="1"/>
</dbReference>
<comment type="similarity">
    <text evidence="5">Belongs to the TonB family.</text>
</comment>
<dbReference type="GO" id="GO:0030288">
    <property type="term" value="C:outer membrane-bounded periplasmic space"/>
    <property type="evidence" value="ECO:0007669"/>
    <property type="project" value="InterPro"/>
</dbReference>
<evidence type="ECO:0000313" key="7">
    <source>
        <dbReference type="EMBL" id="QQD17572.1"/>
    </source>
</evidence>
<dbReference type="SUPFAM" id="SSF74653">
    <property type="entry name" value="TolA/TonB C-terminal domain"/>
    <property type="match status" value="1"/>
</dbReference>
<dbReference type="GO" id="GO:0031992">
    <property type="term" value="F:energy transducer activity"/>
    <property type="evidence" value="ECO:0007669"/>
    <property type="project" value="InterPro"/>
</dbReference>
<evidence type="ECO:0000256" key="2">
    <source>
        <dbReference type="ARBA" id="ARBA00022692"/>
    </source>
</evidence>
<feature type="compositionally biased region" description="Pro residues" evidence="6">
    <location>
        <begin position="48"/>
        <end position="63"/>
    </location>
</feature>